<protein>
    <recommendedName>
        <fullName evidence="7 11">Aldose 1-epimerase</fullName>
        <ecNumber evidence="6 11">5.1.3.3</ecNumber>
    </recommendedName>
</protein>
<dbReference type="OrthoDB" id="9779408at2"/>
<evidence type="ECO:0000256" key="6">
    <source>
        <dbReference type="ARBA" id="ARBA00013185"/>
    </source>
</evidence>
<evidence type="ECO:0000256" key="10">
    <source>
        <dbReference type="ARBA" id="ARBA00023277"/>
    </source>
</evidence>
<comment type="pathway">
    <text evidence="3 11">Carbohydrate metabolism; hexose metabolism.</text>
</comment>
<evidence type="ECO:0000313" key="15">
    <source>
        <dbReference type="Proteomes" id="UP000245535"/>
    </source>
</evidence>
<comment type="caution">
    <text evidence="14">The sequence shown here is derived from an EMBL/GenBank/DDBJ whole genome shotgun (WGS) entry which is preliminary data.</text>
</comment>
<evidence type="ECO:0000256" key="3">
    <source>
        <dbReference type="ARBA" id="ARBA00005028"/>
    </source>
</evidence>
<dbReference type="InterPro" id="IPR018052">
    <property type="entry name" value="Ald1_epimerase_CS"/>
</dbReference>
<keyword evidence="9 11" id="KW-0413">Isomerase</keyword>
<evidence type="ECO:0000313" key="14">
    <source>
        <dbReference type="EMBL" id="PWJ37960.1"/>
    </source>
</evidence>
<feature type="active site" description="Proton acceptor" evidence="12">
    <location>
        <position position="313"/>
    </location>
</feature>
<dbReference type="InterPro" id="IPR014718">
    <property type="entry name" value="GH-type_carb-bd"/>
</dbReference>
<dbReference type="Proteomes" id="UP000245535">
    <property type="component" value="Unassembled WGS sequence"/>
</dbReference>
<dbReference type="PROSITE" id="PS00545">
    <property type="entry name" value="ALDOSE_1_EPIMERASE"/>
    <property type="match status" value="1"/>
</dbReference>
<dbReference type="GO" id="GO:0030246">
    <property type="term" value="F:carbohydrate binding"/>
    <property type="evidence" value="ECO:0007669"/>
    <property type="project" value="InterPro"/>
</dbReference>
<proteinExistence type="inferred from homology"/>
<keyword evidence="8" id="KW-0106">Calcium</keyword>
<evidence type="ECO:0000256" key="7">
    <source>
        <dbReference type="ARBA" id="ARBA00014165"/>
    </source>
</evidence>
<dbReference type="Pfam" id="PF01263">
    <property type="entry name" value="Aldose_epim"/>
    <property type="match status" value="1"/>
</dbReference>
<dbReference type="UniPathway" id="UPA00242"/>
<dbReference type="NCBIfam" id="NF008277">
    <property type="entry name" value="PRK11055.1"/>
    <property type="match status" value="1"/>
</dbReference>
<evidence type="ECO:0000256" key="9">
    <source>
        <dbReference type="ARBA" id="ARBA00023235"/>
    </source>
</evidence>
<reference evidence="14 15" key="1">
    <citation type="submission" date="2018-03" db="EMBL/GenBank/DDBJ databases">
        <title>Genomic Encyclopedia of Archaeal and Bacterial Type Strains, Phase II (KMG-II): from individual species to whole genera.</title>
        <authorList>
            <person name="Goeker M."/>
        </authorList>
    </citation>
    <scope>NUCLEOTIDE SEQUENCE [LARGE SCALE GENOMIC DNA]</scope>
    <source>
        <strain evidence="14 15">DSM 28229</strain>
    </source>
</reference>
<dbReference type="GO" id="GO:0033499">
    <property type="term" value="P:galactose catabolic process via UDP-galactose, Leloir pathway"/>
    <property type="evidence" value="ECO:0007669"/>
    <property type="project" value="TreeGrafter"/>
</dbReference>
<evidence type="ECO:0000256" key="2">
    <source>
        <dbReference type="ARBA" id="ARBA00001913"/>
    </source>
</evidence>
<gene>
    <name evidence="14" type="ORF">BC781_10895</name>
</gene>
<feature type="binding site" evidence="13">
    <location>
        <begin position="184"/>
        <end position="186"/>
    </location>
    <ligand>
        <name>beta-D-galactose</name>
        <dbReference type="ChEBI" id="CHEBI:27667"/>
    </ligand>
</feature>
<dbReference type="EMBL" id="QGDO01000008">
    <property type="protein sequence ID" value="PWJ37960.1"/>
    <property type="molecule type" value="Genomic_DNA"/>
</dbReference>
<comment type="similarity">
    <text evidence="4 11">Belongs to the aldose epimerase family.</text>
</comment>
<comment type="subunit">
    <text evidence="5">Monomer.</text>
</comment>
<accession>A0A315ZT06</accession>
<comment type="catalytic activity">
    <reaction evidence="1 11">
        <text>alpha-D-glucose = beta-D-glucose</text>
        <dbReference type="Rhea" id="RHEA:10264"/>
        <dbReference type="ChEBI" id="CHEBI:15903"/>
        <dbReference type="ChEBI" id="CHEBI:17925"/>
        <dbReference type="EC" id="5.1.3.3"/>
    </reaction>
</comment>
<dbReference type="RefSeq" id="WP_109622146.1">
    <property type="nucleotide sequence ID" value="NZ_QGDO01000008.1"/>
</dbReference>
<sequence length="347" mass="38750">MLNTETIEKRIFGEFEGVQIDQYILRNSNGMQVKVITYGACVSSILLPKNSDEYADVVCGFEGMEGYLSDAYKTNAPYFGCTVGRFSSRIKDGKFTLEGKDYQLDTNDGPNHLHGGINAFDKRIWNAKVEGNVLVMQINSADGDGGFPGNVDLNVSFELTEENALKVSYYATTDKATPLSFTNHSYFNLSGFDTDIKQTKAQILANKFLKPDETNVPVGETVEVSGRIDDLREGKVLGDTFKELETGFEHYYVFDQQEGLNKVAVFEDSQSGRSLTILTDEPGMLFYTGYFTSNELKRETGQQYGQYRGFCCEAHRYPNGPNISGAPIAITTPDQPYESETVYQFTF</sequence>
<dbReference type="PANTHER" id="PTHR10091:SF0">
    <property type="entry name" value="GALACTOSE MUTAROTASE"/>
    <property type="match status" value="1"/>
</dbReference>
<evidence type="ECO:0000256" key="11">
    <source>
        <dbReference type="PIRNR" id="PIRNR005096"/>
    </source>
</evidence>
<dbReference type="EC" id="5.1.3.3" evidence="6 11"/>
<organism evidence="14 15">
    <name type="scientific">Sediminitomix flava</name>
    <dbReference type="NCBI Taxonomy" id="379075"/>
    <lineage>
        <taxon>Bacteria</taxon>
        <taxon>Pseudomonadati</taxon>
        <taxon>Bacteroidota</taxon>
        <taxon>Cytophagia</taxon>
        <taxon>Cytophagales</taxon>
        <taxon>Flammeovirgaceae</taxon>
        <taxon>Sediminitomix</taxon>
    </lineage>
</organism>
<evidence type="ECO:0000256" key="5">
    <source>
        <dbReference type="ARBA" id="ARBA00011245"/>
    </source>
</evidence>
<comment type="cofactor">
    <cofactor evidence="2">
        <name>Ca(2+)</name>
        <dbReference type="ChEBI" id="CHEBI:29108"/>
    </cofactor>
</comment>
<dbReference type="Gene3D" id="2.70.98.10">
    <property type="match status" value="1"/>
</dbReference>
<dbReference type="PANTHER" id="PTHR10091">
    <property type="entry name" value="ALDOSE-1-EPIMERASE"/>
    <property type="match status" value="1"/>
</dbReference>
<evidence type="ECO:0000256" key="4">
    <source>
        <dbReference type="ARBA" id="ARBA00006206"/>
    </source>
</evidence>
<dbReference type="PIRSF" id="PIRSF005096">
    <property type="entry name" value="GALM"/>
    <property type="match status" value="1"/>
</dbReference>
<dbReference type="SUPFAM" id="SSF74650">
    <property type="entry name" value="Galactose mutarotase-like"/>
    <property type="match status" value="1"/>
</dbReference>
<dbReference type="AlphaFoldDB" id="A0A315ZT06"/>
<evidence type="ECO:0000256" key="1">
    <source>
        <dbReference type="ARBA" id="ARBA00001614"/>
    </source>
</evidence>
<dbReference type="CDD" id="cd09019">
    <property type="entry name" value="galactose_mutarotase_like"/>
    <property type="match status" value="1"/>
</dbReference>
<name>A0A315ZT06_SEDFL</name>
<dbReference type="InterPro" id="IPR008183">
    <property type="entry name" value="Aldose_1/G6P_1-epimerase"/>
</dbReference>
<dbReference type="InterPro" id="IPR011013">
    <property type="entry name" value="Gal_mutarotase_sf_dom"/>
</dbReference>
<evidence type="ECO:0000256" key="13">
    <source>
        <dbReference type="PIRSR" id="PIRSR005096-3"/>
    </source>
</evidence>
<feature type="active site" description="Proton donor" evidence="12">
    <location>
        <position position="184"/>
    </location>
</feature>
<dbReference type="InterPro" id="IPR015443">
    <property type="entry name" value="Aldose_1-epimerase"/>
</dbReference>
<evidence type="ECO:0000256" key="12">
    <source>
        <dbReference type="PIRSR" id="PIRSR005096-1"/>
    </source>
</evidence>
<dbReference type="GO" id="GO:0006006">
    <property type="term" value="P:glucose metabolic process"/>
    <property type="evidence" value="ECO:0007669"/>
    <property type="project" value="TreeGrafter"/>
</dbReference>
<keyword evidence="15" id="KW-1185">Reference proteome</keyword>
<keyword evidence="10 11" id="KW-0119">Carbohydrate metabolism</keyword>
<dbReference type="GO" id="GO:0004034">
    <property type="term" value="F:aldose 1-epimerase activity"/>
    <property type="evidence" value="ECO:0007669"/>
    <property type="project" value="UniProtKB-EC"/>
</dbReference>
<dbReference type="InterPro" id="IPR047215">
    <property type="entry name" value="Galactose_mutarotase-like"/>
</dbReference>
<evidence type="ECO:0000256" key="8">
    <source>
        <dbReference type="ARBA" id="ARBA00022837"/>
    </source>
</evidence>